<protein>
    <submittedName>
        <fullName evidence="1">Uncharacterized protein</fullName>
    </submittedName>
</protein>
<dbReference type="EMBL" id="CAJNOR010000324">
    <property type="protein sequence ID" value="CAF0880327.1"/>
    <property type="molecule type" value="Genomic_DNA"/>
</dbReference>
<evidence type="ECO:0000313" key="1">
    <source>
        <dbReference type="EMBL" id="CAF0880327.1"/>
    </source>
</evidence>
<dbReference type="AlphaFoldDB" id="A0A813Y854"/>
<sequence length="76" mass="8657">MKVESVGLFNVLEKQSDAANFLRMKKDLRLNCIDKDCISACPCSYGYCWANTCSCFPCVPQTTLPVDETSKEQRRR</sequence>
<name>A0A813Y854_ADIRI</name>
<dbReference type="Proteomes" id="UP000663828">
    <property type="component" value="Unassembled WGS sequence"/>
</dbReference>
<comment type="caution">
    <text evidence="1">The sequence shown here is derived from an EMBL/GenBank/DDBJ whole genome shotgun (WGS) entry which is preliminary data.</text>
</comment>
<reference evidence="1" key="1">
    <citation type="submission" date="2021-02" db="EMBL/GenBank/DDBJ databases">
        <authorList>
            <person name="Nowell W R."/>
        </authorList>
    </citation>
    <scope>NUCLEOTIDE SEQUENCE</scope>
</reference>
<proteinExistence type="predicted"/>
<gene>
    <name evidence="1" type="ORF">XAT740_LOCUS6965</name>
</gene>
<evidence type="ECO:0000313" key="2">
    <source>
        <dbReference type="Proteomes" id="UP000663828"/>
    </source>
</evidence>
<accession>A0A813Y854</accession>
<keyword evidence="2" id="KW-1185">Reference proteome</keyword>
<organism evidence="1 2">
    <name type="scientific">Adineta ricciae</name>
    <name type="common">Rotifer</name>
    <dbReference type="NCBI Taxonomy" id="249248"/>
    <lineage>
        <taxon>Eukaryota</taxon>
        <taxon>Metazoa</taxon>
        <taxon>Spiralia</taxon>
        <taxon>Gnathifera</taxon>
        <taxon>Rotifera</taxon>
        <taxon>Eurotatoria</taxon>
        <taxon>Bdelloidea</taxon>
        <taxon>Adinetida</taxon>
        <taxon>Adinetidae</taxon>
        <taxon>Adineta</taxon>
    </lineage>
</organism>